<dbReference type="PANTHER" id="PTHR43157">
    <property type="entry name" value="PHOSPHATIDYLINOSITOL-GLYCAN BIOSYNTHESIS CLASS F PROTEIN-RELATED"/>
    <property type="match status" value="1"/>
</dbReference>
<dbReference type="EMBL" id="RAWB01000188">
    <property type="protein sequence ID" value="RKH57124.1"/>
    <property type="molecule type" value="Genomic_DNA"/>
</dbReference>
<accession>A0A3A8Q175</accession>
<dbReference type="Gene3D" id="3.40.50.720">
    <property type="entry name" value="NAD(P)-binding Rossmann-like Domain"/>
    <property type="match status" value="1"/>
</dbReference>
<keyword evidence="1" id="KW-0560">Oxidoreductase</keyword>
<protein>
    <submittedName>
        <fullName evidence="2">SDR family oxidoreductase</fullName>
    </submittedName>
</protein>
<organism evidence="2 3">
    <name type="scientific">Corallococcus llansteffanensis</name>
    <dbReference type="NCBI Taxonomy" id="2316731"/>
    <lineage>
        <taxon>Bacteria</taxon>
        <taxon>Pseudomonadati</taxon>
        <taxon>Myxococcota</taxon>
        <taxon>Myxococcia</taxon>
        <taxon>Myxococcales</taxon>
        <taxon>Cystobacterineae</taxon>
        <taxon>Myxococcaceae</taxon>
        <taxon>Corallococcus</taxon>
    </lineage>
</organism>
<evidence type="ECO:0000313" key="2">
    <source>
        <dbReference type="EMBL" id="RKH57124.1"/>
    </source>
</evidence>
<comment type="caution">
    <text evidence="2">The sequence shown here is derived from an EMBL/GenBank/DDBJ whole genome shotgun (WGS) entry which is preliminary data.</text>
</comment>
<evidence type="ECO:0000313" key="3">
    <source>
        <dbReference type="Proteomes" id="UP000272888"/>
    </source>
</evidence>
<dbReference type="Proteomes" id="UP000272888">
    <property type="component" value="Unassembled WGS sequence"/>
</dbReference>
<dbReference type="PRINTS" id="PR00081">
    <property type="entry name" value="GDHRDH"/>
</dbReference>
<dbReference type="InterPro" id="IPR036291">
    <property type="entry name" value="NAD(P)-bd_dom_sf"/>
</dbReference>
<dbReference type="Pfam" id="PF00106">
    <property type="entry name" value="adh_short"/>
    <property type="match status" value="1"/>
</dbReference>
<sequence length="338" mass="36442">MEGRGSHRFLQVDEGIPGRGLFRAEDVVKMEGHSRGPHPSPWRGAMRPSKHSMQGRVCLVTGATSGIGKALALRLAERGATVVLVARNREKGEAVRAELQQRTGNPSIDLVLMDLSSTESIHQGVADFQRCYPRLHVLVNQAGLVQSQRTVTAEGLETMFATNYLAYFTLTNLLLPQLKAAAPARILNVTGGIEAAGSIDFDDLQGEQRFSWSRALAQSKLADVLFTYELARRLEGTGVTCNALNPGGVKTGLGKGAGGVPELFMKLGSLFFADAEKAAERFVHPLVAPELVQVSGCYFGPDGRTLAKSSARSHDEAVARRLWDVSTRLARLPVARAA</sequence>
<keyword evidence="3" id="KW-1185">Reference proteome</keyword>
<dbReference type="InterPro" id="IPR002347">
    <property type="entry name" value="SDR_fam"/>
</dbReference>
<dbReference type="GO" id="GO:0016491">
    <property type="term" value="F:oxidoreductase activity"/>
    <property type="evidence" value="ECO:0007669"/>
    <property type="project" value="UniProtKB-KW"/>
</dbReference>
<name>A0A3A8Q175_9BACT</name>
<dbReference type="AlphaFoldDB" id="A0A3A8Q175"/>
<evidence type="ECO:0000256" key="1">
    <source>
        <dbReference type="ARBA" id="ARBA00023002"/>
    </source>
</evidence>
<dbReference type="SUPFAM" id="SSF51735">
    <property type="entry name" value="NAD(P)-binding Rossmann-fold domains"/>
    <property type="match status" value="1"/>
</dbReference>
<proteinExistence type="predicted"/>
<gene>
    <name evidence="2" type="ORF">D7V93_18900</name>
</gene>
<dbReference type="CDD" id="cd05327">
    <property type="entry name" value="retinol-DH_like_SDR_c_like"/>
    <property type="match status" value="1"/>
</dbReference>
<dbReference type="PANTHER" id="PTHR43157:SF31">
    <property type="entry name" value="PHOSPHATIDYLINOSITOL-GLYCAN BIOSYNTHESIS CLASS F PROTEIN"/>
    <property type="match status" value="1"/>
</dbReference>
<reference evidence="3" key="1">
    <citation type="submission" date="2018-09" db="EMBL/GenBank/DDBJ databases">
        <authorList>
            <person name="Livingstone P.G."/>
            <person name="Whitworth D.E."/>
        </authorList>
    </citation>
    <scope>NUCLEOTIDE SEQUENCE [LARGE SCALE GENOMIC DNA]</scope>
    <source>
        <strain evidence="3">CA051B</strain>
    </source>
</reference>